<keyword evidence="10" id="KW-1000">Mitochondrion outer membrane</keyword>
<proteinExistence type="inferred from homology"/>
<evidence type="ECO:0000256" key="4">
    <source>
        <dbReference type="ARBA" id="ARBA00022827"/>
    </source>
</evidence>
<comment type="cofactor">
    <cofactor evidence="1 10">
        <name>FAD</name>
        <dbReference type="ChEBI" id="CHEBI:57692"/>
    </cofactor>
</comment>
<evidence type="ECO:0000256" key="2">
    <source>
        <dbReference type="ARBA" id="ARBA00022630"/>
    </source>
</evidence>
<evidence type="ECO:0000313" key="13">
    <source>
        <dbReference type="EMBL" id="EPT06142.1"/>
    </source>
</evidence>
<dbReference type="PANTHER" id="PTHR46028:SF2">
    <property type="entry name" value="KYNURENINE 3-MONOOXYGENASE"/>
    <property type="match status" value="1"/>
</dbReference>
<dbReference type="GO" id="GO:0006569">
    <property type="term" value="P:L-tryptophan catabolic process"/>
    <property type="evidence" value="ECO:0007669"/>
    <property type="project" value="UniProtKB-UniRule"/>
</dbReference>
<dbReference type="EMBL" id="KE504122">
    <property type="protein sequence ID" value="EPT06142.1"/>
    <property type="molecule type" value="Genomic_DNA"/>
</dbReference>
<dbReference type="Proteomes" id="UP000015241">
    <property type="component" value="Unassembled WGS sequence"/>
</dbReference>
<evidence type="ECO:0000256" key="8">
    <source>
        <dbReference type="ARBA" id="ARBA00023128"/>
    </source>
</evidence>
<dbReference type="HAMAP" id="MF_01971">
    <property type="entry name" value="Kynurenine_monooxygenase"/>
    <property type="match status" value="1"/>
</dbReference>
<gene>
    <name evidence="10" type="primary">BNA4</name>
    <name evidence="13" type="ORF">FOMPIDRAFT_133786</name>
</gene>
<evidence type="ECO:0000256" key="7">
    <source>
        <dbReference type="ARBA" id="ARBA00023033"/>
    </source>
</evidence>
<dbReference type="PANTHER" id="PTHR46028">
    <property type="entry name" value="KYNURENINE 3-MONOOXYGENASE"/>
    <property type="match status" value="1"/>
</dbReference>
<evidence type="ECO:0000259" key="12">
    <source>
        <dbReference type="Pfam" id="PF01494"/>
    </source>
</evidence>
<dbReference type="SUPFAM" id="SSF51905">
    <property type="entry name" value="FAD/NAD(P)-binding domain"/>
    <property type="match status" value="1"/>
</dbReference>
<feature type="domain" description="FAD-binding" evidence="12">
    <location>
        <begin position="11"/>
        <end position="344"/>
    </location>
</feature>
<dbReference type="GO" id="GO:0071949">
    <property type="term" value="F:FAD binding"/>
    <property type="evidence" value="ECO:0007669"/>
    <property type="project" value="InterPro"/>
</dbReference>
<feature type="transmembrane region" description="Helical" evidence="11">
    <location>
        <begin position="468"/>
        <end position="492"/>
    </location>
</feature>
<evidence type="ECO:0000256" key="6">
    <source>
        <dbReference type="ARBA" id="ARBA00023002"/>
    </source>
</evidence>
<dbReference type="Pfam" id="PF01494">
    <property type="entry name" value="FAD_binding_3"/>
    <property type="match status" value="1"/>
</dbReference>
<keyword evidence="11" id="KW-1133">Transmembrane helix</keyword>
<dbReference type="InterPro" id="IPR002938">
    <property type="entry name" value="FAD-bd"/>
</dbReference>
<dbReference type="GO" id="GO:0005741">
    <property type="term" value="C:mitochondrial outer membrane"/>
    <property type="evidence" value="ECO:0007669"/>
    <property type="project" value="UniProtKB-SubCell"/>
</dbReference>
<dbReference type="AlphaFoldDB" id="S8EM63"/>
<dbReference type="EC" id="1.14.13.9" evidence="10"/>
<dbReference type="InterPro" id="IPR036188">
    <property type="entry name" value="FAD/NAD-bd_sf"/>
</dbReference>
<dbReference type="Gene3D" id="3.50.50.60">
    <property type="entry name" value="FAD/NAD(P)-binding domain"/>
    <property type="match status" value="1"/>
</dbReference>
<dbReference type="FunFam" id="3.50.50.60:FF:000129">
    <property type="entry name" value="Kynurenine 3-monooxygenase"/>
    <property type="match status" value="1"/>
</dbReference>
<dbReference type="GO" id="GO:0004502">
    <property type="term" value="F:kynurenine 3-monooxygenase activity"/>
    <property type="evidence" value="ECO:0007669"/>
    <property type="project" value="UniProtKB-UniRule"/>
</dbReference>
<name>S8EM63_FOMSC</name>
<keyword evidence="3 10" id="KW-0662">Pyridine nucleotide biosynthesis</keyword>
<dbReference type="GO" id="GO:0070189">
    <property type="term" value="P:kynurenine metabolic process"/>
    <property type="evidence" value="ECO:0007669"/>
    <property type="project" value="TreeGrafter"/>
</dbReference>
<dbReference type="InterPro" id="IPR027545">
    <property type="entry name" value="Kynurenine_monooxygenase"/>
</dbReference>
<dbReference type="GO" id="GO:0019805">
    <property type="term" value="P:quinolinate biosynthetic process"/>
    <property type="evidence" value="ECO:0007669"/>
    <property type="project" value="UniProtKB-UniRule"/>
</dbReference>
<dbReference type="OrthoDB" id="10053569at2759"/>
<keyword evidence="6 10" id="KW-0560">Oxidoreductase</keyword>
<evidence type="ECO:0000256" key="3">
    <source>
        <dbReference type="ARBA" id="ARBA00022642"/>
    </source>
</evidence>
<evidence type="ECO:0000256" key="11">
    <source>
        <dbReference type="SAM" id="Phobius"/>
    </source>
</evidence>
<accession>S8EM63</accession>
<dbReference type="STRING" id="743788.S8EM63"/>
<comment type="similarity">
    <text evidence="10">Belongs to the aromatic-ring hydroxylase family. KMO subfamily.</text>
</comment>
<evidence type="ECO:0000256" key="1">
    <source>
        <dbReference type="ARBA" id="ARBA00001974"/>
    </source>
</evidence>
<dbReference type="GO" id="GO:0043420">
    <property type="term" value="P:anthranilate metabolic process"/>
    <property type="evidence" value="ECO:0007669"/>
    <property type="project" value="UniProtKB-UniRule"/>
</dbReference>
<keyword evidence="5 10" id="KW-0521">NADP</keyword>
<keyword evidence="10 11" id="KW-0472">Membrane</keyword>
<evidence type="ECO:0000256" key="5">
    <source>
        <dbReference type="ARBA" id="ARBA00022857"/>
    </source>
</evidence>
<comment type="function">
    <text evidence="10">Catalyzes the hydroxylation of L-kynurenine (L-Kyn) to form 3-hydroxy-L-kynurenine (L-3OHKyn). Required for synthesis of quinolinic acid.</text>
</comment>
<dbReference type="eggNOG" id="KOG2614">
    <property type="taxonomic scope" value="Eukaryota"/>
</dbReference>
<sequence>MSSVKPSARKAIVVGAGPVGCLAAISLAKMGWTVEIYEGRPDMRLPSSKAAAQQRSINLAISSRGIAAIEAIHPSAAERFLKAVIPMRGRMIHHVGGRQESQPYDKDGQCINSIGRAFMNEDLLSEALAVPNVSAFFDHKVVSLDFDQGVMIVRDAADDENKEVPFDFCVGADGAHSIVRRQLMRVVRMDYQQEYIPHDYLELKIPPGPPAAHGDGPTFLLDPNHLHIWPRHTFMLIALPNKDKTFTCTLFAPTAEFDRLDEPQTIIQFFKTHFPDALPLIGEDALLDDFKRNPRSSLMSIKAQPYHYKDRVVIIGDAAHAMVPFYGQGLNCGLEDVRVLDIILRAEGADPTAEVKGDDTRLLAALARYTDSRHADLLAISELAMNNYVEMRHSVVTPAYLIRHALDNILYSLTAKAVTLKAPTPSLHRDMFPSKSPAGWLPLYTMVTFRPDISYSATKRKAARQQRILGYAGWATAVTGVSLAGITAVSFWRRLYRSG</sequence>
<keyword evidence="7 10" id="KW-0503">Monooxygenase</keyword>
<organism evidence="13 14">
    <name type="scientific">Fomitopsis schrenkii</name>
    <name type="common">Brown rot fungus</name>
    <dbReference type="NCBI Taxonomy" id="2126942"/>
    <lineage>
        <taxon>Eukaryota</taxon>
        <taxon>Fungi</taxon>
        <taxon>Dikarya</taxon>
        <taxon>Basidiomycota</taxon>
        <taxon>Agaricomycotina</taxon>
        <taxon>Agaricomycetes</taxon>
        <taxon>Polyporales</taxon>
        <taxon>Fomitopsis</taxon>
    </lineage>
</organism>
<dbReference type="UniPathway" id="UPA00253">
    <property type="reaction ID" value="UER00328"/>
</dbReference>
<keyword evidence="11" id="KW-0812">Transmembrane</keyword>
<evidence type="ECO:0000313" key="14">
    <source>
        <dbReference type="Proteomes" id="UP000015241"/>
    </source>
</evidence>
<protein>
    <recommendedName>
        <fullName evidence="10">Kynurenine 3-monooxygenase</fullName>
        <ecNumber evidence="10">1.14.13.9</ecNumber>
    </recommendedName>
    <alternativeName>
        <fullName evidence="10">Biosynthesis of nicotinic acid protein 4</fullName>
    </alternativeName>
    <alternativeName>
        <fullName evidence="10">Kynurenine 3-hydroxylase</fullName>
    </alternativeName>
</protein>
<keyword evidence="2 10" id="KW-0285">Flavoprotein</keyword>
<reference evidence="13 14" key="1">
    <citation type="journal article" date="2012" name="Science">
        <title>The Paleozoic origin of enzymatic lignin decomposition reconstructed from 31 fungal genomes.</title>
        <authorList>
            <person name="Floudas D."/>
            <person name="Binder M."/>
            <person name="Riley R."/>
            <person name="Barry K."/>
            <person name="Blanchette R.A."/>
            <person name="Henrissat B."/>
            <person name="Martinez A.T."/>
            <person name="Otillar R."/>
            <person name="Spatafora J.W."/>
            <person name="Yadav J.S."/>
            <person name="Aerts A."/>
            <person name="Benoit I."/>
            <person name="Boyd A."/>
            <person name="Carlson A."/>
            <person name="Copeland A."/>
            <person name="Coutinho P.M."/>
            <person name="de Vries R.P."/>
            <person name="Ferreira P."/>
            <person name="Findley K."/>
            <person name="Foster B."/>
            <person name="Gaskell J."/>
            <person name="Glotzer D."/>
            <person name="Gorecki P."/>
            <person name="Heitman J."/>
            <person name="Hesse C."/>
            <person name="Hori C."/>
            <person name="Igarashi K."/>
            <person name="Jurgens J.A."/>
            <person name="Kallen N."/>
            <person name="Kersten P."/>
            <person name="Kohler A."/>
            <person name="Kuees U."/>
            <person name="Kumar T.K.A."/>
            <person name="Kuo A."/>
            <person name="LaButti K."/>
            <person name="Larrondo L.F."/>
            <person name="Lindquist E."/>
            <person name="Ling A."/>
            <person name="Lombard V."/>
            <person name="Lucas S."/>
            <person name="Lundell T."/>
            <person name="Martin R."/>
            <person name="McLaughlin D.J."/>
            <person name="Morgenstern I."/>
            <person name="Morin E."/>
            <person name="Murat C."/>
            <person name="Nagy L.G."/>
            <person name="Nolan M."/>
            <person name="Ohm R.A."/>
            <person name="Patyshakuliyeva A."/>
            <person name="Rokas A."/>
            <person name="Ruiz-Duenas F.J."/>
            <person name="Sabat G."/>
            <person name="Salamov A."/>
            <person name="Samejima M."/>
            <person name="Schmutz J."/>
            <person name="Slot J.C."/>
            <person name="St John F."/>
            <person name="Stenlid J."/>
            <person name="Sun H."/>
            <person name="Sun S."/>
            <person name="Syed K."/>
            <person name="Tsang A."/>
            <person name="Wiebenga A."/>
            <person name="Young D."/>
            <person name="Pisabarro A."/>
            <person name="Eastwood D.C."/>
            <person name="Martin F."/>
            <person name="Cullen D."/>
            <person name="Grigoriev I.V."/>
            <person name="Hibbett D.S."/>
        </authorList>
    </citation>
    <scope>NUCLEOTIDE SEQUENCE</scope>
    <source>
        <strain evidence="14">FP-58527</strain>
    </source>
</reference>
<evidence type="ECO:0000256" key="9">
    <source>
        <dbReference type="ARBA" id="ARBA00047818"/>
    </source>
</evidence>
<dbReference type="HOGENOM" id="CLU_023210_2_1_1"/>
<keyword evidence="4 10" id="KW-0274">FAD</keyword>
<evidence type="ECO:0000256" key="10">
    <source>
        <dbReference type="HAMAP-Rule" id="MF_03018"/>
    </source>
</evidence>
<comment type="catalytic activity">
    <reaction evidence="9 10">
        <text>L-kynurenine + NADPH + O2 + H(+) = 3-hydroxy-L-kynurenine + NADP(+) + H2O</text>
        <dbReference type="Rhea" id="RHEA:20545"/>
        <dbReference type="ChEBI" id="CHEBI:15377"/>
        <dbReference type="ChEBI" id="CHEBI:15378"/>
        <dbReference type="ChEBI" id="CHEBI:15379"/>
        <dbReference type="ChEBI" id="CHEBI:57783"/>
        <dbReference type="ChEBI" id="CHEBI:57959"/>
        <dbReference type="ChEBI" id="CHEBI:58125"/>
        <dbReference type="ChEBI" id="CHEBI:58349"/>
        <dbReference type="EC" id="1.14.13.9"/>
    </reaction>
</comment>
<keyword evidence="8 10" id="KW-0496">Mitochondrion</keyword>
<comment type="pathway">
    <text evidence="10">Cofactor biosynthesis; NAD(+) biosynthesis; quinolinate from L-kynurenine: step 1/3.</text>
</comment>
<dbReference type="InParanoid" id="S8EM63"/>
<keyword evidence="14" id="KW-1185">Reference proteome</keyword>
<dbReference type="GO" id="GO:0034354">
    <property type="term" value="P:'de novo' NAD+ biosynthetic process from L-tryptophan"/>
    <property type="evidence" value="ECO:0007669"/>
    <property type="project" value="UniProtKB-UniRule"/>
</dbReference>
<comment type="subcellular location">
    <subcellularLocation>
        <location evidence="10">Mitochondrion outer membrane</location>
    </subcellularLocation>
</comment>
<dbReference type="PRINTS" id="PR00420">
    <property type="entry name" value="RNGMNOXGNASE"/>
</dbReference>